<dbReference type="SUPFAM" id="SSF52141">
    <property type="entry name" value="Uracil-DNA glycosylase-like"/>
    <property type="match status" value="1"/>
</dbReference>
<dbReference type="KEGG" id="pbf:CFX0092_A0950"/>
<protein>
    <recommendedName>
        <fullName evidence="1">Uracil-DNA glycosylase-like domain-containing protein</fullName>
    </recommendedName>
</protein>
<dbReference type="CDD" id="cd10035">
    <property type="entry name" value="UDG_like"/>
    <property type="match status" value="1"/>
</dbReference>
<dbReference type="InterPro" id="IPR005122">
    <property type="entry name" value="Uracil-DNA_glycosylase-like"/>
</dbReference>
<proteinExistence type="predicted"/>
<gene>
    <name evidence="2" type="ORF">CFX0092_A0950</name>
</gene>
<organism evidence="2 3">
    <name type="scientific">Candidatus Promineifilum breve</name>
    <dbReference type="NCBI Taxonomy" id="1806508"/>
    <lineage>
        <taxon>Bacteria</taxon>
        <taxon>Bacillati</taxon>
        <taxon>Chloroflexota</taxon>
        <taxon>Ardenticatenia</taxon>
        <taxon>Candidatus Promineifilales</taxon>
        <taxon>Candidatus Promineifilaceae</taxon>
        <taxon>Candidatus Promineifilum</taxon>
    </lineage>
</organism>
<evidence type="ECO:0000313" key="3">
    <source>
        <dbReference type="Proteomes" id="UP000215027"/>
    </source>
</evidence>
<feature type="domain" description="Uracil-DNA glycosylase-like" evidence="1">
    <location>
        <begin position="49"/>
        <end position="180"/>
    </location>
</feature>
<dbReference type="Proteomes" id="UP000215027">
    <property type="component" value="Chromosome I"/>
</dbReference>
<name>A0A160T1W2_9CHLR</name>
<keyword evidence="3" id="KW-1185">Reference proteome</keyword>
<evidence type="ECO:0000313" key="2">
    <source>
        <dbReference type="EMBL" id="CUS02828.2"/>
    </source>
</evidence>
<dbReference type="Pfam" id="PF03167">
    <property type="entry name" value="UDG"/>
    <property type="match status" value="1"/>
</dbReference>
<reference evidence="2" key="1">
    <citation type="submission" date="2016-01" db="EMBL/GenBank/DDBJ databases">
        <authorList>
            <person name="Mcilroy J.S."/>
            <person name="Karst M S."/>
            <person name="Albertsen M."/>
        </authorList>
    </citation>
    <scope>NUCLEOTIDE SEQUENCE</scope>
    <source>
        <strain evidence="2">Cfx-K</strain>
    </source>
</reference>
<dbReference type="RefSeq" id="WP_095042397.1">
    <property type="nucleotide sequence ID" value="NZ_LN890655.1"/>
</dbReference>
<dbReference type="AlphaFoldDB" id="A0A160T1W2"/>
<dbReference type="EMBL" id="LN890655">
    <property type="protein sequence ID" value="CUS02828.2"/>
    <property type="molecule type" value="Genomic_DNA"/>
</dbReference>
<sequence>MPHYRAFVDRLSATPAAPSLFNPYAGDDAAANGRRANLALYLRRMAERRPSLLLVGEAPGHRGCRRTGVPFTSPAILLAEPSPFGLFGAAAGFVSPPLADSPRGEATATILWSALTDLMILPLLWNALPFHPHRPDAPASNRTPTAAELALGRAALLDLLALYPVEQVVAVGGKAAGALAKWGIDAARVRHPGHGGKHAFRRELAAVLAGV</sequence>
<dbReference type="Gene3D" id="3.40.470.10">
    <property type="entry name" value="Uracil-DNA glycosylase-like domain"/>
    <property type="match status" value="2"/>
</dbReference>
<dbReference type="OrthoDB" id="4977218at2"/>
<evidence type="ECO:0000259" key="1">
    <source>
        <dbReference type="Pfam" id="PF03167"/>
    </source>
</evidence>
<accession>A0A160T1W2</accession>
<dbReference type="InterPro" id="IPR036895">
    <property type="entry name" value="Uracil-DNA_glycosylase-like_sf"/>
</dbReference>